<dbReference type="InterPro" id="IPR050641">
    <property type="entry name" value="RIFMO-like"/>
</dbReference>
<dbReference type="PRINTS" id="PR00420">
    <property type="entry name" value="RNGMNOXGNASE"/>
</dbReference>
<evidence type="ECO:0000256" key="3">
    <source>
        <dbReference type="ARBA" id="ARBA00022827"/>
    </source>
</evidence>
<organism evidence="5 6">
    <name type="scientific">Kitasatospora viridis</name>
    <dbReference type="NCBI Taxonomy" id="281105"/>
    <lineage>
        <taxon>Bacteria</taxon>
        <taxon>Bacillati</taxon>
        <taxon>Actinomycetota</taxon>
        <taxon>Actinomycetes</taxon>
        <taxon>Kitasatosporales</taxon>
        <taxon>Streptomycetaceae</taxon>
        <taxon>Kitasatospora</taxon>
    </lineage>
</organism>
<dbReference type="AlphaFoldDB" id="A0A561UIA0"/>
<protein>
    <submittedName>
        <fullName evidence="5">2-polyprenyl-6-methoxyphenol hydroxylase-like FAD-dependent oxidoreductase</fullName>
    </submittedName>
</protein>
<dbReference type="Proteomes" id="UP000317940">
    <property type="component" value="Unassembled WGS sequence"/>
</dbReference>
<dbReference type="Gene3D" id="3.30.70.2450">
    <property type="match status" value="1"/>
</dbReference>
<sequence length="513" mass="54925">MSDPIVVVGAGPVGLTVALELARRGVPVRIVDRLAEPTTQSRAIVVHARSLELFERLGLVDRLIGAGVRTTAMEMHADGEVVARIALDLVDSPFPFSVTIAQTETERILTEALAEHGVTVEREVTLTGLTQDEHAVRLVLEHADGREETVSTGWLVGADGAHSQARKLVGSALAGEFKGERFLMGDVDADHDLDPHSMYTFFAPHDGPLLVFPMEGDRLRLIANIAPDDERTATREWLQQVVDERAGRPIRIRDSRWLTVFEVHHAQVPEYRVGRVLLAGDAAHVHSPAGAQGMNTGIQDAHNLAWKLALVHAGQAGPALLDSYHAERHPVGAEVIRFANALTRVGTLVNPIAQKLRNKGVHLLTGLAPVRHAMADRTEETAIAYRKSPIVVQRRGRGELHAGDHLPAAGPELRAALAGASEHVLLTVAGGAPAAAPAPAADVTVRQLLLTTTPDTVPTGYDAVFADPDGRTAARYGLPNGGRIMIRPDGYIAAITPLDEDAPLHAYQALLGA</sequence>
<keyword evidence="3" id="KW-0274">FAD</keyword>
<evidence type="ECO:0000313" key="5">
    <source>
        <dbReference type="EMBL" id="TWF99076.1"/>
    </source>
</evidence>
<dbReference type="Gene3D" id="3.50.50.60">
    <property type="entry name" value="FAD/NAD(P)-binding domain"/>
    <property type="match status" value="1"/>
</dbReference>
<keyword evidence="2" id="KW-0285">Flavoprotein</keyword>
<dbReference type="PANTHER" id="PTHR43004">
    <property type="entry name" value="TRK SYSTEM POTASSIUM UPTAKE PROTEIN"/>
    <property type="match status" value="1"/>
</dbReference>
<dbReference type="Pfam" id="PF01494">
    <property type="entry name" value="FAD_binding_3"/>
    <property type="match status" value="1"/>
</dbReference>
<comment type="caution">
    <text evidence="5">The sequence shown here is derived from an EMBL/GenBank/DDBJ whole genome shotgun (WGS) entry which is preliminary data.</text>
</comment>
<proteinExistence type="predicted"/>
<dbReference type="RefSeq" id="WP_145905404.1">
    <property type="nucleotide sequence ID" value="NZ_BAAAMZ010000011.1"/>
</dbReference>
<comment type="cofactor">
    <cofactor evidence="1">
        <name>FAD</name>
        <dbReference type="ChEBI" id="CHEBI:57692"/>
    </cofactor>
</comment>
<dbReference type="Gene3D" id="3.40.30.120">
    <property type="match status" value="1"/>
</dbReference>
<dbReference type="GO" id="GO:0016709">
    <property type="term" value="F:oxidoreductase activity, acting on paired donors, with incorporation or reduction of molecular oxygen, NAD(P)H as one donor, and incorporation of one atom of oxygen"/>
    <property type="evidence" value="ECO:0007669"/>
    <property type="project" value="UniProtKB-ARBA"/>
</dbReference>
<evidence type="ECO:0000313" key="6">
    <source>
        <dbReference type="Proteomes" id="UP000317940"/>
    </source>
</evidence>
<name>A0A561UIA0_9ACTN</name>
<dbReference type="PANTHER" id="PTHR43004:SF19">
    <property type="entry name" value="BINDING MONOOXYGENASE, PUTATIVE (JCVI)-RELATED"/>
    <property type="match status" value="1"/>
</dbReference>
<feature type="domain" description="FAD-binding" evidence="4">
    <location>
        <begin position="5"/>
        <end position="339"/>
    </location>
</feature>
<reference evidence="5 6" key="1">
    <citation type="submission" date="2019-06" db="EMBL/GenBank/DDBJ databases">
        <title>Sequencing the genomes of 1000 actinobacteria strains.</title>
        <authorList>
            <person name="Klenk H.-P."/>
        </authorList>
    </citation>
    <scope>NUCLEOTIDE SEQUENCE [LARGE SCALE GENOMIC DNA]</scope>
    <source>
        <strain evidence="5 6">DSM 44826</strain>
    </source>
</reference>
<evidence type="ECO:0000259" key="4">
    <source>
        <dbReference type="Pfam" id="PF01494"/>
    </source>
</evidence>
<dbReference type="GO" id="GO:0071949">
    <property type="term" value="F:FAD binding"/>
    <property type="evidence" value="ECO:0007669"/>
    <property type="project" value="InterPro"/>
</dbReference>
<dbReference type="SUPFAM" id="SSF51905">
    <property type="entry name" value="FAD/NAD(P)-binding domain"/>
    <property type="match status" value="1"/>
</dbReference>
<gene>
    <name evidence="5" type="ORF">FHX73_112912</name>
</gene>
<evidence type="ECO:0000256" key="1">
    <source>
        <dbReference type="ARBA" id="ARBA00001974"/>
    </source>
</evidence>
<evidence type="ECO:0000256" key="2">
    <source>
        <dbReference type="ARBA" id="ARBA00022630"/>
    </source>
</evidence>
<dbReference type="InterPro" id="IPR002938">
    <property type="entry name" value="FAD-bd"/>
</dbReference>
<keyword evidence="6" id="KW-1185">Reference proteome</keyword>
<dbReference type="InterPro" id="IPR036188">
    <property type="entry name" value="FAD/NAD-bd_sf"/>
</dbReference>
<dbReference type="EMBL" id="VIWT01000001">
    <property type="protein sequence ID" value="TWF99076.1"/>
    <property type="molecule type" value="Genomic_DNA"/>
</dbReference>
<dbReference type="OrthoDB" id="8670884at2"/>
<accession>A0A561UIA0</accession>